<evidence type="ECO:0000259" key="1">
    <source>
        <dbReference type="Pfam" id="PF07872"/>
    </source>
</evidence>
<protein>
    <recommendedName>
        <fullName evidence="1">DUF1659 domain-containing protein</fullName>
    </recommendedName>
</protein>
<evidence type="ECO:0000313" key="3">
    <source>
        <dbReference type="Proteomes" id="UP000216024"/>
    </source>
</evidence>
<dbReference type="EMBL" id="NIBG01000025">
    <property type="protein sequence ID" value="PAB57521.1"/>
    <property type="molecule type" value="Genomic_DNA"/>
</dbReference>
<evidence type="ECO:0000313" key="2">
    <source>
        <dbReference type="EMBL" id="PAB57521.1"/>
    </source>
</evidence>
<sequence>MINMAVTSQSKSTKFKIVYSLGLDKDGKEVKKTKTYSNLKHNASNEDVYAVASSLIGLQSNTALEVAKLNESELISE</sequence>
<name>A0A267MD64_9FIRM</name>
<dbReference type="InterPro" id="IPR012454">
    <property type="entry name" value="DUF1659"/>
</dbReference>
<comment type="caution">
    <text evidence="2">The sequence shown here is derived from an EMBL/GenBank/DDBJ whole genome shotgun (WGS) entry which is preliminary data.</text>
</comment>
<keyword evidence="3" id="KW-1185">Reference proteome</keyword>
<gene>
    <name evidence="2" type="ORF">CCE28_18630</name>
</gene>
<dbReference type="AlphaFoldDB" id="A0A267MD64"/>
<organism evidence="2 3">
    <name type="scientific">Anaeromicrobium sediminis</name>
    <dbReference type="NCBI Taxonomy" id="1478221"/>
    <lineage>
        <taxon>Bacteria</taxon>
        <taxon>Bacillati</taxon>
        <taxon>Bacillota</taxon>
        <taxon>Clostridia</taxon>
        <taxon>Peptostreptococcales</taxon>
        <taxon>Thermotaleaceae</taxon>
        <taxon>Anaeromicrobium</taxon>
    </lineage>
</organism>
<dbReference type="Pfam" id="PF07872">
    <property type="entry name" value="DUF1659"/>
    <property type="match status" value="1"/>
</dbReference>
<reference evidence="2 3" key="1">
    <citation type="submission" date="2017-06" db="EMBL/GenBank/DDBJ databases">
        <title>Draft genome sequence of anaerobic fermentative bacterium Anaeromicrobium sediminis DY2726D isolated from West Pacific Ocean sediments.</title>
        <authorList>
            <person name="Zeng X."/>
        </authorList>
    </citation>
    <scope>NUCLEOTIDE SEQUENCE [LARGE SCALE GENOMIC DNA]</scope>
    <source>
        <strain evidence="2 3">DY2726D</strain>
    </source>
</reference>
<accession>A0A267MD64</accession>
<dbReference type="Proteomes" id="UP000216024">
    <property type="component" value="Unassembled WGS sequence"/>
</dbReference>
<feature type="domain" description="DUF1659" evidence="1">
    <location>
        <begin position="5"/>
        <end position="75"/>
    </location>
</feature>
<proteinExistence type="predicted"/>
<dbReference type="OrthoDB" id="1955198at2"/>